<comment type="caution">
    <text evidence="2">The sequence shown here is derived from an EMBL/GenBank/DDBJ whole genome shotgun (WGS) entry which is preliminary data.</text>
</comment>
<dbReference type="OrthoDB" id="10019948at2759"/>
<dbReference type="Proteomes" id="UP000663891">
    <property type="component" value="Unassembled WGS sequence"/>
</dbReference>
<reference evidence="2" key="1">
    <citation type="submission" date="2021-02" db="EMBL/GenBank/DDBJ databases">
        <authorList>
            <person name="Nowell W R."/>
        </authorList>
    </citation>
    <scope>NUCLEOTIDE SEQUENCE</scope>
</reference>
<dbReference type="AlphaFoldDB" id="A0A818SKP3"/>
<protein>
    <submittedName>
        <fullName evidence="2">Uncharacterized protein</fullName>
    </submittedName>
</protein>
<dbReference type="Proteomes" id="UP000663881">
    <property type="component" value="Unassembled WGS sequence"/>
</dbReference>
<name>A0A818SKP3_9BILA</name>
<dbReference type="EMBL" id="CAJOAY010000470">
    <property type="protein sequence ID" value="CAF3672597.1"/>
    <property type="molecule type" value="Genomic_DNA"/>
</dbReference>
<evidence type="ECO:0000313" key="1">
    <source>
        <dbReference type="EMBL" id="CAF1239846.1"/>
    </source>
</evidence>
<gene>
    <name evidence="2" type="ORF">OKA104_LOCUS10544</name>
    <name evidence="1" type="ORF">VCS650_LOCUS27730</name>
</gene>
<sequence length="150" mass="17711">MNPFVLSRNIFNNYCSEYTNLNSSTSLTNNNNYNDPLTRVINYPSKYPVQKTHCRNENYNKAVDILNQRYEYFLKTLDRLQISLKQSTENHNINSISNRNLDTLTVSSISSKRSNKKHLYKMSKRRMPKVLITVSCAEHRTHQQPNIKMY</sequence>
<dbReference type="EMBL" id="CAJNON010000395">
    <property type="protein sequence ID" value="CAF1239846.1"/>
    <property type="molecule type" value="Genomic_DNA"/>
</dbReference>
<evidence type="ECO:0000313" key="2">
    <source>
        <dbReference type="EMBL" id="CAF3672597.1"/>
    </source>
</evidence>
<organism evidence="2 3">
    <name type="scientific">Adineta steineri</name>
    <dbReference type="NCBI Taxonomy" id="433720"/>
    <lineage>
        <taxon>Eukaryota</taxon>
        <taxon>Metazoa</taxon>
        <taxon>Spiralia</taxon>
        <taxon>Gnathifera</taxon>
        <taxon>Rotifera</taxon>
        <taxon>Eurotatoria</taxon>
        <taxon>Bdelloidea</taxon>
        <taxon>Adinetida</taxon>
        <taxon>Adinetidae</taxon>
        <taxon>Adineta</taxon>
    </lineage>
</organism>
<evidence type="ECO:0000313" key="3">
    <source>
        <dbReference type="Proteomes" id="UP000663881"/>
    </source>
</evidence>
<proteinExistence type="predicted"/>
<accession>A0A818SKP3</accession>